<feature type="domain" description="Methyltransferase" evidence="1">
    <location>
        <begin position="45"/>
        <end position="138"/>
    </location>
</feature>
<keyword evidence="3" id="KW-1185">Reference proteome</keyword>
<dbReference type="Gene3D" id="3.40.50.150">
    <property type="entry name" value="Vaccinia Virus protein VP39"/>
    <property type="match status" value="1"/>
</dbReference>
<gene>
    <name evidence="2" type="ORF">LNKW23_11120</name>
</gene>
<dbReference type="GO" id="GO:0008168">
    <property type="term" value="F:methyltransferase activity"/>
    <property type="evidence" value="ECO:0007669"/>
    <property type="project" value="UniProtKB-KW"/>
</dbReference>
<dbReference type="SUPFAM" id="SSF53335">
    <property type="entry name" value="S-adenosyl-L-methionine-dependent methyltransferases"/>
    <property type="match status" value="1"/>
</dbReference>
<protein>
    <submittedName>
        <fullName evidence="2">Methyltransferase domain-containing protein</fullName>
    </submittedName>
</protein>
<organism evidence="2 3">
    <name type="scientific">Paralimibaculum aggregatum</name>
    <dbReference type="NCBI Taxonomy" id="3036245"/>
    <lineage>
        <taxon>Bacteria</taxon>
        <taxon>Pseudomonadati</taxon>
        <taxon>Pseudomonadota</taxon>
        <taxon>Alphaproteobacteria</taxon>
        <taxon>Rhodobacterales</taxon>
        <taxon>Paracoccaceae</taxon>
        <taxon>Paralimibaculum</taxon>
    </lineage>
</organism>
<comment type="caution">
    <text evidence="2">The sequence shown here is derived from an EMBL/GenBank/DDBJ whole genome shotgun (WGS) entry which is preliminary data.</text>
</comment>
<evidence type="ECO:0000313" key="2">
    <source>
        <dbReference type="EMBL" id="GMG81899.1"/>
    </source>
</evidence>
<dbReference type="InterPro" id="IPR041698">
    <property type="entry name" value="Methyltransf_25"/>
</dbReference>
<dbReference type="PANTHER" id="PTHR43591:SF99">
    <property type="entry name" value="OS06G0646000 PROTEIN"/>
    <property type="match status" value="1"/>
</dbReference>
<dbReference type="PANTHER" id="PTHR43591">
    <property type="entry name" value="METHYLTRANSFERASE"/>
    <property type="match status" value="1"/>
</dbReference>
<dbReference type="EMBL" id="BSYI01000006">
    <property type="protein sequence ID" value="GMG81899.1"/>
    <property type="molecule type" value="Genomic_DNA"/>
</dbReference>
<keyword evidence="2" id="KW-0489">Methyltransferase</keyword>
<evidence type="ECO:0000259" key="1">
    <source>
        <dbReference type="Pfam" id="PF13649"/>
    </source>
</evidence>
<dbReference type="GO" id="GO:0032259">
    <property type="term" value="P:methylation"/>
    <property type="evidence" value="ECO:0007669"/>
    <property type="project" value="UniProtKB-KW"/>
</dbReference>
<keyword evidence="2" id="KW-0808">Transferase</keyword>
<name>A0ABQ6LMM6_9RHOB</name>
<dbReference type="CDD" id="cd02440">
    <property type="entry name" value="AdoMet_MTases"/>
    <property type="match status" value="1"/>
</dbReference>
<dbReference type="InterPro" id="IPR029063">
    <property type="entry name" value="SAM-dependent_MTases_sf"/>
</dbReference>
<accession>A0ABQ6LMM6</accession>
<sequence>MADMNDWEGRLGRAWAELNAATDRQLAEVAEILAARLEPHPGERVLDLGCGAGTTSAGLAAAVAPGGMVTGLDISPDLLALARQRHAGVPGLAFVEADAARHAFPPAGFDALHSRMGCMFFDDPAAAFANIRTGLIPGARIAMAAFADPADNPWATVPIEAAAPLLEPTPPAPGVPGPFAWSDPAVFQAALAAAGFREIAHEPREVRFAIGVDGPGSPVDRAIALMTRIGVLARRLAVAPEGTEARLRPLLEAALAPHVDGDWVRLPARFWLITARA</sequence>
<evidence type="ECO:0000313" key="3">
    <source>
        <dbReference type="Proteomes" id="UP001239909"/>
    </source>
</evidence>
<dbReference type="Pfam" id="PF13649">
    <property type="entry name" value="Methyltransf_25"/>
    <property type="match status" value="1"/>
</dbReference>
<dbReference type="RefSeq" id="WP_285670634.1">
    <property type="nucleotide sequence ID" value="NZ_BSYI01000006.1"/>
</dbReference>
<proteinExistence type="predicted"/>
<dbReference type="Proteomes" id="UP001239909">
    <property type="component" value="Unassembled WGS sequence"/>
</dbReference>
<reference evidence="2 3" key="1">
    <citation type="submission" date="2023-04" db="EMBL/GenBank/DDBJ databases">
        <title>Marinoamorphus aggregata gen. nov., sp. Nov., isolate from tissue of brittle star Ophioplocus japonicus.</title>
        <authorList>
            <person name="Kawano K."/>
            <person name="Sawayama S."/>
            <person name="Nakagawa S."/>
        </authorList>
    </citation>
    <scope>NUCLEOTIDE SEQUENCE [LARGE SCALE GENOMIC DNA]</scope>
    <source>
        <strain evidence="2 3">NKW23</strain>
    </source>
</reference>